<reference evidence="2" key="1">
    <citation type="submission" date="2022-01" db="EMBL/GenBank/DDBJ databases">
        <title>Genome-Based Taxonomic Classification of the Phylum Actinobacteria.</title>
        <authorList>
            <person name="Gao Y."/>
        </authorList>
    </citation>
    <scope>NUCLEOTIDE SEQUENCE</scope>
    <source>
        <strain evidence="2">KLBMP 8922</strain>
    </source>
</reference>
<dbReference type="EMBL" id="JAKFHA010000001">
    <property type="protein sequence ID" value="MCF2526291.1"/>
    <property type="molecule type" value="Genomic_DNA"/>
</dbReference>
<gene>
    <name evidence="2" type="ORF">LZ495_03515</name>
</gene>
<dbReference type="InterPro" id="IPR009003">
    <property type="entry name" value="Peptidase_S1_PA"/>
</dbReference>
<dbReference type="SUPFAM" id="SSF50494">
    <property type="entry name" value="Trypsin-like serine proteases"/>
    <property type="match status" value="1"/>
</dbReference>
<comment type="caution">
    <text evidence="2">The sequence shown here is derived from an EMBL/GenBank/DDBJ whole genome shotgun (WGS) entry which is preliminary data.</text>
</comment>
<dbReference type="GO" id="GO:0004252">
    <property type="term" value="F:serine-type endopeptidase activity"/>
    <property type="evidence" value="ECO:0007669"/>
    <property type="project" value="InterPro"/>
</dbReference>
<feature type="signal peptide" evidence="1">
    <location>
        <begin position="1"/>
        <end position="30"/>
    </location>
</feature>
<feature type="chain" id="PRO_5041394933" evidence="1">
    <location>
        <begin position="31"/>
        <end position="440"/>
    </location>
</feature>
<dbReference type="GO" id="GO:0006508">
    <property type="term" value="P:proteolysis"/>
    <property type="evidence" value="ECO:0007669"/>
    <property type="project" value="InterPro"/>
</dbReference>
<evidence type="ECO:0000313" key="3">
    <source>
        <dbReference type="Proteomes" id="UP001165378"/>
    </source>
</evidence>
<dbReference type="AlphaFoldDB" id="A0AA41TYD8"/>
<dbReference type="RefSeq" id="WP_235050334.1">
    <property type="nucleotide sequence ID" value="NZ_JAKFHA010000001.1"/>
</dbReference>
<dbReference type="Gene3D" id="2.40.10.10">
    <property type="entry name" value="Trypsin-like serine proteases"/>
    <property type="match status" value="2"/>
</dbReference>
<protein>
    <submittedName>
        <fullName evidence="2">S1 family peptidase</fullName>
    </submittedName>
</protein>
<accession>A0AA41TYD8</accession>
<evidence type="ECO:0000256" key="1">
    <source>
        <dbReference type="SAM" id="SignalP"/>
    </source>
</evidence>
<dbReference type="PROSITE" id="PS00134">
    <property type="entry name" value="TRYPSIN_HIS"/>
    <property type="match status" value="1"/>
</dbReference>
<proteinExistence type="predicted"/>
<evidence type="ECO:0000313" key="2">
    <source>
        <dbReference type="EMBL" id="MCF2526291.1"/>
    </source>
</evidence>
<keyword evidence="1" id="KW-0732">Signal</keyword>
<sequence length="440" mass="45846">MSRRRRRSWVFVAGLSLAVAASGLQSDAGAVPGPDGESRHRSGLTVLAKEVFVPPGLPAAAEATLSEAGKLAASAPEDFSHAWYDRKSGAVRIGVVESAGKSMVDKRTSRAKGIGAEARTVSRSLGALERIKDEAITIGTVGVPDAGSVFRTQVDAENNRVIIDVEQASDAFLTAVAKRYGPDAVAVRVNGPGSRPHFQSRLSEGPDYFGGGARLTMHGNVGSGHCTSGIPWEAGTSTYLITAGHCGLDGAWVSTPTGLFGAVYSDTGENWAPGFGTVFFPGQTDFRGDIAMITISSSGPAAGYYIYRGAVDSDSTAVVTARAPSRSTAGRPYCTGGSFSGELCGWTVQNNGVNFADIGGQVARNMVYGTKTGACARGGDSGAPVYQVRANGTITMLGVHSAHAGNGTQADPCREYFTDYWDVWSALPGDLRYYPPWAGP</sequence>
<dbReference type="InterPro" id="IPR018114">
    <property type="entry name" value="TRYPSIN_HIS"/>
</dbReference>
<dbReference type="InterPro" id="IPR043504">
    <property type="entry name" value="Peptidase_S1_PA_chymotrypsin"/>
</dbReference>
<dbReference type="Proteomes" id="UP001165378">
    <property type="component" value="Unassembled WGS sequence"/>
</dbReference>
<organism evidence="2 3">
    <name type="scientific">Yinghuangia soli</name>
    <dbReference type="NCBI Taxonomy" id="2908204"/>
    <lineage>
        <taxon>Bacteria</taxon>
        <taxon>Bacillati</taxon>
        <taxon>Actinomycetota</taxon>
        <taxon>Actinomycetes</taxon>
        <taxon>Kitasatosporales</taxon>
        <taxon>Streptomycetaceae</taxon>
        <taxon>Yinghuangia</taxon>
    </lineage>
</organism>
<name>A0AA41TYD8_9ACTN</name>
<keyword evidence="3" id="KW-1185">Reference proteome</keyword>